<evidence type="ECO:0000256" key="1">
    <source>
        <dbReference type="SAM" id="MobiDB-lite"/>
    </source>
</evidence>
<dbReference type="GO" id="GO:0004857">
    <property type="term" value="F:enzyme inhibitor activity"/>
    <property type="evidence" value="ECO:0007669"/>
    <property type="project" value="InterPro"/>
</dbReference>
<feature type="compositionally biased region" description="Low complexity" evidence="1">
    <location>
        <begin position="1"/>
        <end position="12"/>
    </location>
</feature>
<protein>
    <recommendedName>
        <fullName evidence="2">Pectinesterase inhibitor domain-containing protein</fullName>
    </recommendedName>
</protein>
<feature type="domain" description="Pectinesterase inhibitor" evidence="2">
    <location>
        <begin position="22"/>
        <end position="74"/>
    </location>
</feature>
<dbReference type="AlphaFoldDB" id="A0A822XT21"/>
<dbReference type="InterPro" id="IPR035513">
    <property type="entry name" value="Invertase/methylesterase_inhib"/>
</dbReference>
<evidence type="ECO:0000313" key="4">
    <source>
        <dbReference type="Proteomes" id="UP000607653"/>
    </source>
</evidence>
<dbReference type="EMBL" id="DUZY01000001">
    <property type="protein sequence ID" value="DAD22056.1"/>
    <property type="molecule type" value="Genomic_DNA"/>
</dbReference>
<sequence>MDQLSLLLNSNSPPRHCSGKPVRTTQDVLTWLSAILTNQDTCVEGLSNMNGYTRSQMENRLKDMTGLVSNYLAIFAYSGGDQDFSDVPIQKWWRLMESSSDFHKEDDMPTWLIRREMRLLEIPVSSIQADSCSRLQ</sequence>
<keyword evidence="4" id="KW-1185">Reference proteome</keyword>
<gene>
    <name evidence="3" type="ORF">HUJ06_023519</name>
</gene>
<dbReference type="CDD" id="cd15798">
    <property type="entry name" value="PMEI-like_3"/>
    <property type="match status" value="1"/>
</dbReference>
<evidence type="ECO:0000313" key="3">
    <source>
        <dbReference type="EMBL" id="DAD22056.1"/>
    </source>
</evidence>
<dbReference type="InterPro" id="IPR006501">
    <property type="entry name" value="Pectinesterase_inhib_dom"/>
</dbReference>
<comment type="caution">
    <text evidence="3">The sequence shown here is derived from an EMBL/GenBank/DDBJ whole genome shotgun (WGS) entry which is preliminary data.</text>
</comment>
<name>A0A822XT21_NELNU</name>
<reference evidence="3 4" key="1">
    <citation type="journal article" date="2020" name="Mol. Biol. Evol.">
        <title>Distinct Expression and Methylation Patterns for Genes with Different Fates following a Single Whole-Genome Duplication in Flowering Plants.</title>
        <authorList>
            <person name="Shi T."/>
            <person name="Rahmani R.S."/>
            <person name="Gugger P.F."/>
            <person name="Wang M."/>
            <person name="Li H."/>
            <person name="Zhang Y."/>
            <person name="Li Z."/>
            <person name="Wang Q."/>
            <person name="Van de Peer Y."/>
            <person name="Marchal K."/>
            <person name="Chen J."/>
        </authorList>
    </citation>
    <scope>NUCLEOTIDE SEQUENCE [LARGE SCALE GENOMIC DNA]</scope>
    <source>
        <tissue evidence="3">Leaf</tissue>
    </source>
</reference>
<accession>A0A822XT21</accession>
<dbReference type="Proteomes" id="UP000607653">
    <property type="component" value="Unassembled WGS sequence"/>
</dbReference>
<dbReference type="SUPFAM" id="SSF101148">
    <property type="entry name" value="Plant invertase/pectin methylesterase inhibitor"/>
    <property type="match status" value="1"/>
</dbReference>
<evidence type="ECO:0000259" key="2">
    <source>
        <dbReference type="Pfam" id="PF04043"/>
    </source>
</evidence>
<dbReference type="Pfam" id="PF04043">
    <property type="entry name" value="PMEI"/>
    <property type="match status" value="1"/>
</dbReference>
<organism evidence="3 4">
    <name type="scientific">Nelumbo nucifera</name>
    <name type="common">Sacred lotus</name>
    <dbReference type="NCBI Taxonomy" id="4432"/>
    <lineage>
        <taxon>Eukaryota</taxon>
        <taxon>Viridiplantae</taxon>
        <taxon>Streptophyta</taxon>
        <taxon>Embryophyta</taxon>
        <taxon>Tracheophyta</taxon>
        <taxon>Spermatophyta</taxon>
        <taxon>Magnoliopsida</taxon>
        <taxon>Proteales</taxon>
        <taxon>Nelumbonaceae</taxon>
        <taxon>Nelumbo</taxon>
    </lineage>
</organism>
<proteinExistence type="predicted"/>
<feature type="region of interest" description="Disordered" evidence="1">
    <location>
        <begin position="1"/>
        <end position="20"/>
    </location>
</feature>
<dbReference type="Gene3D" id="1.20.140.40">
    <property type="entry name" value="Invertase/pectin methylesterase inhibitor family protein"/>
    <property type="match status" value="1"/>
</dbReference>